<feature type="transmembrane region" description="Helical" evidence="2">
    <location>
        <begin position="246"/>
        <end position="272"/>
    </location>
</feature>
<dbReference type="SUPFAM" id="SSF49265">
    <property type="entry name" value="Fibronectin type III"/>
    <property type="match status" value="2"/>
</dbReference>
<evidence type="ECO:0000256" key="2">
    <source>
        <dbReference type="SAM" id="Phobius"/>
    </source>
</evidence>
<dbReference type="GeneID" id="109519252"/>
<dbReference type="Ensembl" id="ENSHCOT00000022335.1">
    <property type="protein sequence ID" value="ENSHCOP00000014657.1"/>
    <property type="gene ID" value="ENSHCOG00000018087.1"/>
</dbReference>
<dbReference type="KEGG" id="hcq:109519252"/>
<evidence type="ECO:0000259" key="4">
    <source>
        <dbReference type="PROSITE" id="PS50853"/>
    </source>
</evidence>
<dbReference type="RefSeq" id="XP_019731223.1">
    <property type="nucleotide sequence ID" value="XM_019875664.1"/>
</dbReference>
<feature type="signal peptide" evidence="3">
    <location>
        <begin position="1"/>
        <end position="28"/>
    </location>
</feature>
<dbReference type="InterPro" id="IPR050650">
    <property type="entry name" value="Type-II_Cytokine-TF_Rcpt"/>
</dbReference>
<organism evidence="5 6">
    <name type="scientific">Hippocampus comes</name>
    <name type="common">Tiger tail seahorse</name>
    <dbReference type="NCBI Taxonomy" id="109280"/>
    <lineage>
        <taxon>Eukaryota</taxon>
        <taxon>Metazoa</taxon>
        <taxon>Chordata</taxon>
        <taxon>Craniata</taxon>
        <taxon>Vertebrata</taxon>
        <taxon>Euteleostomi</taxon>
        <taxon>Actinopterygii</taxon>
        <taxon>Neopterygii</taxon>
        <taxon>Teleostei</taxon>
        <taxon>Neoteleostei</taxon>
        <taxon>Acanthomorphata</taxon>
        <taxon>Syngnathiaria</taxon>
        <taxon>Syngnathiformes</taxon>
        <taxon>Syngnathoidei</taxon>
        <taxon>Syngnathidae</taxon>
        <taxon>Hippocampus</taxon>
    </lineage>
</organism>
<dbReference type="InterPro" id="IPR013783">
    <property type="entry name" value="Ig-like_fold"/>
</dbReference>
<dbReference type="PANTHER" id="PTHR20859">
    <property type="entry name" value="INTERFERON/INTERLEUKIN RECEPTOR"/>
    <property type="match status" value="1"/>
</dbReference>
<dbReference type="GeneTree" id="ENSGT00940000158406"/>
<proteinExistence type="predicted"/>
<feature type="chain" id="PRO_5018768487" evidence="3">
    <location>
        <begin position="29"/>
        <end position="425"/>
    </location>
</feature>
<dbReference type="PROSITE" id="PS50853">
    <property type="entry name" value="FN3"/>
    <property type="match status" value="1"/>
</dbReference>
<dbReference type="InterPro" id="IPR003961">
    <property type="entry name" value="FN3_dom"/>
</dbReference>
<reference evidence="5" key="2">
    <citation type="submission" date="2025-09" db="UniProtKB">
        <authorList>
            <consortium name="Ensembl"/>
        </authorList>
    </citation>
    <scope>IDENTIFICATION</scope>
</reference>
<dbReference type="Pfam" id="PF09294">
    <property type="entry name" value="Interfer-bind"/>
    <property type="match status" value="1"/>
</dbReference>
<name>A0A3Q2YMJ8_HIPCM</name>
<evidence type="ECO:0000256" key="3">
    <source>
        <dbReference type="SAM" id="SignalP"/>
    </source>
</evidence>
<evidence type="ECO:0000313" key="6">
    <source>
        <dbReference type="Proteomes" id="UP000264820"/>
    </source>
</evidence>
<dbReference type="InterPro" id="IPR015373">
    <property type="entry name" value="Interferon/interleukin_rcp_dom"/>
</dbReference>
<dbReference type="OrthoDB" id="9944680at2759"/>
<protein>
    <submittedName>
        <fullName evidence="5">Interferon alpha/beta receptor 1b-like</fullName>
    </submittedName>
</protein>
<feature type="domain" description="Fibronectin type-III" evidence="4">
    <location>
        <begin position="141"/>
        <end position="243"/>
    </location>
</feature>
<accession>A0A3Q2YMJ8</accession>
<evidence type="ECO:0000256" key="1">
    <source>
        <dbReference type="SAM" id="MobiDB-lite"/>
    </source>
</evidence>
<keyword evidence="2" id="KW-0812">Transmembrane</keyword>
<evidence type="ECO:0000313" key="5">
    <source>
        <dbReference type="Ensembl" id="ENSHCOP00000014657.1"/>
    </source>
</evidence>
<dbReference type="GO" id="GO:0005886">
    <property type="term" value="C:plasma membrane"/>
    <property type="evidence" value="ECO:0007669"/>
    <property type="project" value="TreeGrafter"/>
</dbReference>
<dbReference type="InterPro" id="IPR036116">
    <property type="entry name" value="FN3_sf"/>
</dbReference>
<reference evidence="5" key="1">
    <citation type="submission" date="2025-08" db="UniProtKB">
        <authorList>
            <consortium name="Ensembl"/>
        </authorList>
    </citation>
    <scope>IDENTIFICATION</scope>
</reference>
<dbReference type="AlphaFoldDB" id="A0A3Q2YMJ8"/>
<feature type="region of interest" description="Disordered" evidence="1">
    <location>
        <begin position="364"/>
        <end position="396"/>
    </location>
</feature>
<keyword evidence="3" id="KW-0732">Signal</keyword>
<sequence length="425" mass="48660">MEYTTTHNGTFRDHLIFLLLSLFVKIHASHVIEALPPPRNVVLMTMNTNYTLKWGWNETTSKTEAVSFSVQYISKYKLESKKRHNWSIACDKTSSKFCDLTAYNLHYLGIYMLRVRTNDNHSHSDWVQKEFCPEKHAAVGPPSKVELAVSVNNLDVFISDPLTNSNRSMKVNLPKMYYNIVYWEHHANKRIPQPQIMNTSTNMVTLTDLKFWTLYCVRVQSRSDRPDKSSKFNLPHCIQTDGFIPWWQTVVYFLGSLVMSCTVVLLLLYILFRCYKTFKATFYPLIQLPQIFQKYPLDPLGSDIPCLLPVESEAELFCDIVTICPKPPEHHSHSSKDPSMPPFGLEPASSSTALYNHQDIRRSTDSGVYSTEGSKCQQHQLNSSQSSFEADQDPVDLDPVKIHDMSPGHDSQCENAVEGFIDLCV</sequence>
<dbReference type="Pfam" id="PF01108">
    <property type="entry name" value="Tissue_fac"/>
    <property type="match status" value="1"/>
</dbReference>
<feature type="compositionally biased region" description="Polar residues" evidence="1">
    <location>
        <begin position="365"/>
        <end position="389"/>
    </location>
</feature>
<keyword evidence="6" id="KW-1185">Reference proteome</keyword>
<keyword evidence="2" id="KW-1133">Transmembrane helix</keyword>
<dbReference type="Gene3D" id="2.60.40.10">
    <property type="entry name" value="Immunoglobulins"/>
    <property type="match status" value="2"/>
</dbReference>
<keyword evidence="2" id="KW-0472">Membrane</keyword>
<dbReference type="GO" id="GO:0004904">
    <property type="term" value="F:interferon receptor activity"/>
    <property type="evidence" value="ECO:0007669"/>
    <property type="project" value="TreeGrafter"/>
</dbReference>
<dbReference type="Proteomes" id="UP000264820">
    <property type="component" value="Unplaced"/>
</dbReference>
<dbReference type="STRING" id="109280.ENSHCOP00000014657"/>
<dbReference type="PANTHER" id="PTHR20859:SF85">
    <property type="entry name" value="INTERFERON ALPHA_BETA RECEPTOR 1 ISOFORM X1"/>
    <property type="match status" value="1"/>
</dbReference>
<dbReference type="OMA" id="YHILYWE"/>